<dbReference type="InterPro" id="IPR013783">
    <property type="entry name" value="Ig-like_fold"/>
</dbReference>
<organism evidence="1">
    <name type="scientific">mine drainage metagenome</name>
    <dbReference type="NCBI Taxonomy" id="410659"/>
    <lineage>
        <taxon>unclassified sequences</taxon>
        <taxon>metagenomes</taxon>
        <taxon>ecological metagenomes</taxon>
    </lineage>
</organism>
<comment type="caution">
    <text evidence="1">The sequence shown here is derived from an EMBL/GenBank/DDBJ whole genome shotgun (WGS) entry which is preliminary data.</text>
</comment>
<dbReference type="SUPFAM" id="SSF49478">
    <property type="entry name" value="Cna protein B-type domain"/>
    <property type="match status" value="1"/>
</dbReference>
<keyword evidence="1" id="KW-0675">Receptor</keyword>
<sequence length="121" mass="12847">MKQLFKRKYLSISLAILAFGAPGTAGAVDSTPASPAGNSPALSKTSTLYGIIRSKKDQKLLGNVPIILHNKKTDISIKEETNNQGGYLFTDLPPGDYEILVGGGNFSQSRKEGFLKSGMTG</sequence>
<reference evidence="1" key="1">
    <citation type="submission" date="2013-08" db="EMBL/GenBank/DDBJ databases">
        <authorList>
            <person name="Mendez C."/>
            <person name="Richter M."/>
            <person name="Ferrer M."/>
            <person name="Sanchez J."/>
        </authorList>
    </citation>
    <scope>NUCLEOTIDE SEQUENCE</scope>
</reference>
<proteinExistence type="predicted"/>
<dbReference type="AlphaFoldDB" id="T1A106"/>
<evidence type="ECO:0000313" key="1">
    <source>
        <dbReference type="EMBL" id="EQD50562.1"/>
    </source>
</evidence>
<dbReference type="Gene3D" id="2.60.40.10">
    <property type="entry name" value="Immunoglobulins"/>
    <property type="match status" value="1"/>
</dbReference>
<accession>T1A106</accession>
<feature type="non-terminal residue" evidence="1">
    <location>
        <position position="121"/>
    </location>
</feature>
<gene>
    <name evidence="1" type="ORF">B1A_13404</name>
</gene>
<dbReference type="EMBL" id="AUZX01009805">
    <property type="protein sequence ID" value="EQD50562.1"/>
    <property type="molecule type" value="Genomic_DNA"/>
</dbReference>
<reference evidence="1" key="2">
    <citation type="journal article" date="2014" name="ISME J.">
        <title>Microbial stratification in low pH oxic and suboxic macroscopic growths along an acid mine drainage.</title>
        <authorList>
            <person name="Mendez-Garcia C."/>
            <person name="Mesa V."/>
            <person name="Sprenger R.R."/>
            <person name="Richter M."/>
            <person name="Diez M.S."/>
            <person name="Solano J."/>
            <person name="Bargiela R."/>
            <person name="Golyshina O.V."/>
            <person name="Manteca A."/>
            <person name="Ramos J.L."/>
            <person name="Gallego J.R."/>
            <person name="Llorente I."/>
            <person name="Martins Dos Santos V.A."/>
            <person name="Jensen O.N."/>
            <person name="Pelaez A.I."/>
            <person name="Sanchez J."/>
            <person name="Ferrer M."/>
        </authorList>
    </citation>
    <scope>NUCLEOTIDE SEQUENCE</scope>
</reference>
<protein>
    <submittedName>
        <fullName evidence="1">TonB-dependent receptor</fullName>
    </submittedName>
</protein>
<name>T1A106_9ZZZZ</name>